<organism evidence="1 2">
    <name type="scientific">Pseudomonas fontis</name>
    <dbReference type="NCBI Taxonomy" id="2942633"/>
    <lineage>
        <taxon>Bacteria</taxon>
        <taxon>Pseudomonadati</taxon>
        <taxon>Pseudomonadota</taxon>
        <taxon>Gammaproteobacteria</taxon>
        <taxon>Pseudomonadales</taxon>
        <taxon>Pseudomonadaceae</taxon>
        <taxon>Pseudomonas</taxon>
    </lineage>
</organism>
<evidence type="ECO:0008006" key="3">
    <source>
        <dbReference type="Google" id="ProtNLM"/>
    </source>
</evidence>
<reference evidence="1 2" key="1">
    <citation type="submission" date="2022-05" db="EMBL/GenBank/DDBJ databases">
        <title>Novel Pseudomonas spp. Isolated from a Rainbow Trout Aquaculture Facility.</title>
        <authorList>
            <person name="Testerman T."/>
            <person name="Graf J."/>
        </authorList>
    </citation>
    <scope>NUCLEOTIDE SEQUENCE [LARGE SCALE GENOMIC DNA]</scope>
    <source>
        <strain evidence="1 2">ID681</strain>
    </source>
</reference>
<dbReference type="RefSeq" id="WP_273910588.1">
    <property type="nucleotide sequence ID" value="NZ_JAMDGX010000030.1"/>
</dbReference>
<name>A0ABT5NV83_9PSED</name>
<evidence type="ECO:0000313" key="1">
    <source>
        <dbReference type="EMBL" id="MDD0992047.1"/>
    </source>
</evidence>
<evidence type="ECO:0000313" key="2">
    <source>
        <dbReference type="Proteomes" id="UP001148203"/>
    </source>
</evidence>
<dbReference type="Gene3D" id="2.60.120.620">
    <property type="entry name" value="q2cbj1_9rhob like domain"/>
    <property type="match status" value="1"/>
</dbReference>
<gene>
    <name evidence="1" type="ORF">M5G11_16050</name>
</gene>
<sequence length="247" mass="27733">MMQAPALTAGVDRAALVLAAGPRPQRRWVLLDYDTRRYPFAALLSRDVFKVQRLELLHHYLQQQQAAAGSRAGRLRPRDNLTLTGMMERQPADAAFYRLYHSFMLQRLAPLVGRGISYTSHPKLRVHLAGTPSVSSFHHDICVTKRIDQVNFWMPFTDVQDGATLWLESDYGKGDFAPVPVRYGQILVFDGGYLGHGSMRNDSGRTRVSLDMRFSYKKATTRAEGVALLDHLAQVLEPAAVREGVPI</sequence>
<accession>A0ABT5NV83</accession>
<protein>
    <recommendedName>
        <fullName evidence="3">Streptomycin biosynthesis enzyme StrG</fullName>
    </recommendedName>
</protein>
<comment type="caution">
    <text evidence="1">The sequence shown here is derived from an EMBL/GenBank/DDBJ whole genome shotgun (WGS) entry which is preliminary data.</text>
</comment>
<proteinExistence type="predicted"/>
<dbReference type="EMBL" id="JAMDGY010000049">
    <property type="protein sequence ID" value="MDD0992047.1"/>
    <property type="molecule type" value="Genomic_DNA"/>
</dbReference>
<dbReference type="SUPFAM" id="SSF51197">
    <property type="entry name" value="Clavaminate synthase-like"/>
    <property type="match status" value="1"/>
</dbReference>
<dbReference type="Proteomes" id="UP001148203">
    <property type="component" value="Unassembled WGS sequence"/>
</dbReference>
<keyword evidence="2" id="KW-1185">Reference proteome</keyword>